<proteinExistence type="predicted"/>
<dbReference type="PANTHER" id="PTHR12547:SF162">
    <property type="entry name" value="ZINC FINGER CCCH DOMAIN-CONTAINING PROTEIN 15"/>
    <property type="match status" value="1"/>
</dbReference>
<dbReference type="GeneID" id="108816316"/>
<evidence type="ECO:0000313" key="9">
    <source>
        <dbReference type="RefSeq" id="XP_018444398.1"/>
    </source>
</evidence>
<dbReference type="GO" id="GO:0008270">
    <property type="term" value="F:zinc ion binding"/>
    <property type="evidence" value="ECO:0007669"/>
    <property type="project" value="UniProtKB-KW"/>
</dbReference>
<organism evidence="8 9">
    <name type="scientific">Raphanus sativus</name>
    <name type="common">Radish</name>
    <name type="synonym">Raphanus raphanistrum var. sativus</name>
    <dbReference type="NCBI Taxonomy" id="3726"/>
    <lineage>
        <taxon>Eukaryota</taxon>
        <taxon>Viridiplantae</taxon>
        <taxon>Streptophyta</taxon>
        <taxon>Embryophyta</taxon>
        <taxon>Tracheophyta</taxon>
        <taxon>Spermatophyta</taxon>
        <taxon>Magnoliopsida</taxon>
        <taxon>eudicotyledons</taxon>
        <taxon>Gunneridae</taxon>
        <taxon>Pentapetalae</taxon>
        <taxon>rosids</taxon>
        <taxon>malvids</taxon>
        <taxon>Brassicales</taxon>
        <taxon>Brassicaceae</taxon>
        <taxon>Brassiceae</taxon>
        <taxon>Raphanus</taxon>
    </lineage>
</organism>
<dbReference type="InterPro" id="IPR045877">
    <property type="entry name" value="ZFP36-like"/>
</dbReference>
<evidence type="ECO:0000256" key="2">
    <source>
        <dbReference type="ARBA" id="ARBA00022737"/>
    </source>
</evidence>
<dbReference type="Pfam" id="PF00642">
    <property type="entry name" value="zf-CCCH"/>
    <property type="match status" value="1"/>
</dbReference>
<dbReference type="FunFam" id="4.10.1000.10:FF:000001">
    <property type="entry name" value="zinc finger CCCH domain-containing protein 15-like"/>
    <property type="match status" value="1"/>
</dbReference>
<feature type="zinc finger region" description="C3H1-type" evidence="5">
    <location>
        <begin position="301"/>
        <end position="329"/>
    </location>
</feature>
<keyword evidence="1 5" id="KW-0479">Metal-binding</keyword>
<keyword evidence="8" id="KW-1185">Reference proteome</keyword>
<feature type="compositionally biased region" description="Polar residues" evidence="6">
    <location>
        <begin position="183"/>
        <end position="198"/>
    </location>
</feature>
<reference evidence="8" key="1">
    <citation type="journal article" date="2019" name="Database">
        <title>The radish genome database (RadishGD): an integrated information resource for radish genomics.</title>
        <authorList>
            <person name="Yu H.J."/>
            <person name="Baek S."/>
            <person name="Lee Y.J."/>
            <person name="Cho A."/>
            <person name="Mun J.H."/>
        </authorList>
    </citation>
    <scope>NUCLEOTIDE SEQUENCE [LARGE SCALE GENOMIC DNA]</scope>
    <source>
        <strain evidence="8">cv. WK10039</strain>
    </source>
</reference>
<dbReference type="RefSeq" id="XP_018444398.1">
    <property type="nucleotide sequence ID" value="XM_018588896.2"/>
</dbReference>
<dbReference type="FunFam" id="4.10.1000.10:FF:000002">
    <property type="entry name" value="Zinc finger protein 36, C3H1 type-like 1"/>
    <property type="match status" value="1"/>
</dbReference>
<dbReference type="InterPro" id="IPR000571">
    <property type="entry name" value="Znf_CCCH"/>
</dbReference>
<gene>
    <name evidence="9" type="primary">LOC108816316</name>
</gene>
<dbReference type="Gene3D" id="4.10.1000.10">
    <property type="entry name" value="Zinc finger, CCCH-type"/>
    <property type="match status" value="2"/>
</dbReference>
<dbReference type="Proteomes" id="UP000504610">
    <property type="component" value="Chromosome 7"/>
</dbReference>
<feature type="zinc finger region" description="C3H1-type" evidence="5">
    <location>
        <begin position="263"/>
        <end position="291"/>
    </location>
</feature>
<feature type="region of interest" description="Disordered" evidence="6">
    <location>
        <begin position="146"/>
        <end position="209"/>
    </location>
</feature>
<dbReference type="GO" id="GO:0003729">
    <property type="term" value="F:mRNA binding"/>
    <property type="evidence" value="ECO:0007669"/>
    <property type="project" value="InterPro"/>
</dbReference>
<keyword evidence="4 5" id="KW-0862">Zinc</keyword>
<evidence type="ECO:0000256" key="6">
    <source>
        <dbReference type="SAM" id="MobiDB-lite"/>
    </source>
</evidence>
<dbReference type="PANTHER" id="PTHR12547">
    <property type="entry name" value="CCCH ZINC FINGER/TIS11-RELATED"/>
    <property type="match status" value="1"/>
</dbReference>
<evidence type="ECO:0000256" key="3">
    <source>
        <dbReference type="ARBA" id="ARBA00022771"/>
    </source>
</evidence>
<dbReference type="PROSITE" id="PS50103">
    <property type="entry name" value="ZF_C3H1"/>
    <property type="match status" value="2"/>
</dbReference>
<evidence type="ECO:0000313" key="8">
    <source>
        <dbReference type="Proteomes" id="UP000504610"/>
    </source>
</evidence>
<evidence type="ECO:0000256" key="1">
    <source>
        <dbReference type="ARBA" id="ARBA00022723"/>
    </source>
</evidence>
<evidence type="ECO:0000256" key="4">
    <source>
        <dbReference type="ARBA" id="ARBA00022833"/>
    </source>
</evidence>
<dbReference type="SUPFAM" id="SSF90229">
    <property type="entry name" value="CCCH zinc finger"/>
    <property type="match status" value="2"/>
</dbReference>
<name>A0A6J0K9W4_RAPSA</name>
<reference evidence="9" key="2">
    <citation type="submission" date="2025-08" db="UniProtKB">
        <authorList>
            <consortium name="RefSeq"/>
        </authorList>
    </citation>
    <scope>IDENTIFICATION</scope>
    <source>
        <tissue evidence="9">Leaf</tissue>
    </source>
</reference>
<dbReference type="KEGG" id="rsz:108816316"/>
<keyword evidence="3 5" id="KW-0863">Zinc-finger</keyword>
<dbReference type="GO" id="GO:0006355">
    <property type="term" value="P:regulation of DNA-templated transcription"/>
    <property type="evidence" value="ECO:0007669"/>
    <property type="project" value="UniProtKB-ARBA"/>
</dbReference>
<evidence type="ECO:0000256" key="5">
    <source>
        <dbReference type="PROSITE-ProRule" id="PRU00723"/>
    </source>
</evidence>
<sequence length="351" mass="39510">MRKSLHIVSLQPIAVYIRNLISLSLSTLKQESFLSIFSAVSLHFLGSSLLQNRRDSHRRTMENNSADGAVARSRDQLYYSTRSVMQQRRQDMVNREALCCTRLHEATLEAEALRLENTELRSLNLLLKKEIDQLIRSSLRNRYNRAPLRTLGGNNENRSPPAAAAGDRNRRDDDDVSDESPTNEDVNRSSLPKSISVRSSGYSKASVGGGGGGFVVQSRGAIPKPGTCAQQRITTTRKVYVRGGKKEEDEEEEIEVEVYNQGMTKTELCNKWQETGTCPYGDHCQFAHGIKELRPVIRHPRYKTEVCRMVLAGDICPYGHRCHFRHSLSDQEKLMSAACKPNNKSSSKLVK</sequence>
<feature type="domain" description="C3H1-type" evidence="7">
    <location>
        <begin position="301"/>
        <end position="329"/>
    </location>
</feature>
<keyword evidence="2" id="KW-0677">Repeat</keyword>
<protein>
    <submittedName>
        <fullName evidence="9">Zinc finger CCCH domain-containing protein 15</fullName>
    </submittedName>
</protein>
<evidence type="ECO:0000259" key="7">
    <source>
        <dbReference type="PROSITE" id="PS50103"/>
    </source>
</evidence>
<feature type="domain" description="C3H1-type" evidence="7">
    <location>
        <begin position="263"/>
        <end position="291"/>
    </location>
</feature>
<dbReference type="InterPro" id="IPR036855">
    <property type="entry name" value="Znf_CCCH_sf"/>
</dbReference>
<accession>A0A6J0K9W4</accession>
<dbReference type="SMART" id="SM00356">
    <property type="entry name" value="ZnF_C3H1"/>
    <property type="match status" value="2"/>
</dbReference>
<dbReference type="AlphaFoldDB" id="A0A6J0K9W4"/>
<dbReference type="OrthoDB" id="410307at2759"/>